<sequence>MSVTFVTTSCSDNDHPGTDRPMEDSTYYFSKSMNIIELQSKLPNEEIKNLPPEDAEKYFGERFQLSQAEKLIFWNDSLLIVKPGNLSSKYKLSWKKDDLYLYNDITNTWEYCGKRNGESAFILNTGLYWIKGNNMNGTLSILGQSYSLLSYEELLEYLGGNSLNANKQIVWLKMQYVFDQKPEVKL</sequence>
<reference evidence="2" key="1">
    <citation type="submission" date="2020-08" db="EMBL/GenBank/DDBJ databases">
        <title>Genome public.</title>
        <authorList>
            <person name="Liu C."/>
            <person name="Sun Q."/>
        </authorList>
    </citation>
    <scope>NUCLEOTIDE SEQUENCE</scope>
    <source>
        <strain evidence="2">N12</strain>
    </source>
</reference>
<feature type="compositionally biased region" description="Polar residues" evidence="1">
    <location>
        <begin position="1"/>
        <end position="11"/>
    </location>
</feature>
<dbReference type="Proteomes" id="UP000651085">
    <property type="component" value="Unassembled WGS sequence"/>
</dbReference>
<feature type="compositionally biased region" description="Basic and acidic residues" evidence="1">
    <location>
        <begin position="12"/>
        <end position="21"/>
    </location>
</feature>
<gene>
    <name evidence="2" type="ORF">H8744_09845</name>
</gene>
<protein>
    <submittedName>
        <fullName evidence="2">Uncharacterized protein</fullName>
    </submittedName>
</protein>
<evidence type="ECO:0000313" key="3">
    <source>
        <dbReference type="Proteomes" id="UP000651085"/>
    </source>
</evidence>
<comment type="caution">
    <text evidence="2">The sequence shown here is derived from an EMBL/GenBank/DDBJ whole genome shotgun (WGS) entry which is preliminary data.</text>
</comment>
<keyword evidence="3" id="KW-1185">Reference proteome</keyword>
<accession>A0A926F803</accession>
<evidence type="ECO:0000313" key="2">
    <source>
        <dbReference type="EMBL" id="MBC8593544.1"/>
    </source>
</evidence>
<name>A0A926F803_9BACT</name>
<dbReference type="EMBL" id="JACRTF010000001">
    <property type="protein sequence ID" value="MBC8593544.1"/>
    <property type="molecule type" value="Genomic_DNA"/>
</dbReference>
<evidence type="ECO:0000256" key="1">
    <source>
        <dbReference type="SAM" id="MobiDB-lite"/>
    </source>
</evidence>
<proteinExistence type="predicted"/>
<feature type="region of interest" description="Disordered" evidence="1">
    <location>
        <begin position="1"/>
        <end position="21"/>
    </location>
</feature>
<dbReference type="AlphaFoldDB" id="A0A926F803"/>
<organism evidence="2 3">
    <name type="scientific">Jilunia laotingensis</name>
    <dbReference type="NCBI Taxonomy" id="2763675"/>
    <lineage>
        <taxon>Bacteria</taxon>
        <taxon>Pseudomonadati</taxon>
        <taxon>Bacteroidota</taxon>
        <taxon>Bacteroidia</taxon>
        <taxon>Bacteroidales</taxon>
        <taxon>Bacteroidaceae</taxon>
        <taxon>Jilunia</taxon>
    </lineage>
</organism>